<gene>
    <name evidence="2" type="ORF">Edafosvirus16_3</name>
</gene>
<protein>
    <recommendedName>
        <fullName evidence="3">Leucine-rich repeat protein</fullName>
    </recommendedName>
</protein>
<dbReference type="GO" id="GO:0019005">
    <property type="term" value="C:SCF ubiquitin ligase complex"/>
    <property type="evidence" value="ECO:0007669"/>
    <property type="project" value="TreeGrafter"/>
</dbReference>
<keyword evidence="1" id="KW-0472">Membrane</keyword>
<dbReference type="EMBL" id="MK072081">
    <property type="protein sequence ID" value="AYV78504.1"/>
    <property type="molecule type" value="Genomic_DNA"/>
</dbReference>
<evidence type="ECO:0000256" key="1">
    <source>
        <dbReference type="SAM" id="Phobius"/>
    </source>
</evidence>
<keyword evidence="1" id="KW-0812">Transmembrane</keyword>
<dbReference type="Gene3D" id="3.80.10.10">
    <property type="entry name" value="Ribonuclease Inhibitor"/>
    <property type="match status" value="2"/>
</dbReference>
<evidence type="ECO:0008006" key="3">
    <source>
        <dbReference type="Google" id="ProtNLM"/>
    </source>
</evidence>
<dbReference type="PANTHER" id="PTHR13318">
    <property type="entry name" value="PARTNER OF PAIRED, ISOFORM B-RELATED"/>
    <property type="match status" value="1"/>
</dbReference>
<dbReference type="GO" id="GO:0031146">
    <property type="term" value="P:SCF-dependent proteasomal ubiquitin-dependent protein catabolic process"/>
    <property type="evidence" value="ECO:0007669"/>
    <property type="project" value="TreeGrafter"/>
</dbReference>
<accession>A0A3G4ZVX5</accession>
<dbReference type="SUPFAM" id="SSF52047">
    <property type="entry name" value="RNI-like"/>
    <property type="match status" value="1"/>
</dbReference>
<organism evidence="2">
    <name type="scientific">Edafosvirus sp</name>
    <dbReference type="NCBI Taxonomy" id="2487765"/>
    <lineage>
        <taxon>Viruses</taxon>
        <taxon>Varidnaviria</taxon>
        <taxon>Bamfordvirae</taxon>
        <taxon>Nucleocytoviricota</taxon>
        <taxon>Megaviricetes</taxon>
        <taxon>Imitervirales</taxon>
        <taxon>Mimiviridae</taxon>
        <taxon>Klosneuvirinae</taxon>
    </lineage>
</organism>
<dbReference type="PANTHER" id="PTHR13318:SF105">
    <property type="entry name" value="F-BOX_LRR-REPEAT PROTEIN 3"/>
    <property type="match status" value="1"/>
</dbReference>
<feature type="transmembrane region" description="Helical" evidence="1">
    <location>
        <begin position="539"/>
        <end position="558"/>
    </location>
</feature>
<name>A0A3G4ZVX5_9VIRU</name>
<evidence type="ECO:0000313" key="2">
    <source>
        <dbReference type="EMBL" id="AYV78504.1"/>
    </source>
</evidence>
<dbReference type="InterPro" id="IPR032675">
    <property type="entry name" value="LRR_dom_sf"/>
</dbReference>
<proteinExistence type="predicted"/>
<sequence>MTANFNSFIRLWLSKHQFCGYLLLSDILEISRASVYCKNQVSQQTQPVIEIKCLDDYEKISNVFKFPKLKVNSFSLWSEKFTTSIVHCNFDSPHYHYYELLKKMINLESAKVSNMPACFLEYSHSFPKLCTLDLGSMVIFEKIHMKILNTLTQLTSLKIVVHLFDINPEKESDVSPFSSLTNLQNLTLHFLTGALYKPDMNRRSLINNDLRMLTNLTALEVLNAPDFTDDGLTTLVNLRNLITDARCIEGSGLKSLPELKSLTLYNDFKRNDALTGLTNLRSLRLVVVEDEMDYYDTNDTLDNNIDDSLKTLTNLDTLVINNNCCTDNGLMYLTQLTSLTLSGFAPHISHKSVEYLTKLKKLVFHHYPIEKMDRIIFLHVINLHTFVITDNFVDADITKHIHGGARGTDFTKTLQYKFVVEAIKYNKNLTELSIFCGSARITFNWNMMIQFNKLKELRLSFYDYHIDSFKYFTQITSLELLKNCTVQLADLKILTNLTSLKIKKRRYKQSELLSVKIQEPCPYNNKNCLDDKQNKKNKIIRGTILFSIPLAILACMAVSRKKS</sequence>
<keyword evidence="1" id="KW-1133">Transmembrane helix</keyword>
<reference evidence="2" key="1">
    <citation type="submission" date="2018-10" db="EMBL/GenBank/DDBJ databases">
        <title>Hidden diversity of soil giant viruses.</title>
        <authorList>
            <person name="Schulz F."/>
            <person name="Alteio L."/>
            <person name="Goudeau D."/>
            <person name="Ryan E.M."/>
            <person name="Malmstrom R.R."/>
            <person name="Blanchard J."/>
            <person name="Woyke T."/>
        </authorList>
    </citation>
    <scope>NUCLEOTIDE SEQUENCE</scope>
    <source>
        <strain evidence="2">EDV1</strain>
    </source>
</reference>